<name>A0A7X6I529_9BURK</name>
<keyword evidence="4" id="KW-1185">Reference proteome</keyword>
<keyword evidence="1" id="KW-0175">Coiled coil</keyword>
<proteinExistence type="predicted"/>
<comment type="caution">
    <text evidence="3">The sequence shown here is derived from an EMBL/GenBank/DDBJ whole genome shotgun (WGS) entry which is preliminary data.</text>
</comment>
<feature type="chain" id="PRO_5030883028" evidence="2">
    <location>
        <begin position="25"/>
        <end position="589"/>
    </location>
</feature>
<dbReference type="RefSeq" id="WP_181017740.1">
    <property type="nucleotide sequence ID" value="NZ_VTOX01000001.1"/>
</dbReference>
<evidence type="ECO:0000313" key="3">
    <source>
        <dbReference type="EMBL" id="NKE64866.1"/>
    </source>
</evidence>
<dbReference type="Pfam" id="PF11853">
    <property type="entry name" value="DUF3373"/>
    <property type="match status" value="1"/>
</dbReference>
<accession>A0A7X6I529</accession>
<feature type="coiled-coil region" evidence="1">
    <location>
        <begin position="26"/>
        <end position="60"/>
    </location>
</feature>
<feature type="signal peptide" evidence="2">
    <location>
        <begin position="1"/>
        <end position="24"/>
    </location>
</feature>
<organism evidence="3 4">
    <name type="scientific">Ramlibacter lithotrophicus</name>
    <dbReference type="NCBI Taxonomy" id="2606681"/>
    <lineage>
        <taxon>Bacteria</taxon>
        <taxon>Pseudomonadati</taxon>
        <taxon>Pseudomonadota</taxon>
        <taxon>Betaproteobacteria</taxon>
        <taxon>Burkholderiales</taxon>
        <taxon>Comamonadaceae</taxon>
        <taxon>Ramlibacter</taxon>
    </lineage>
</organism>
<evidence type="ECO:0000256" key="2">
    <source>
        <dbReference type="SAM" id="SignalP"/>
    </source>
</evidence>
<protein>
    <submittedName>
        <fullName evidence="3">DUF3373 domain-containing protein</fullName>
    </submittedName>
</protein>
<dbReference type="Proteomes" id="UP000521868">
    <property type="component" value="Unassembled WGS sequence"/>
</dbReference>
<reference evidence="3 4" key="1">
    <citation type="journal article" date="2020" name="Nature">
        <title>Bacterial chemolithoautotrophy via manganese oxidation.</title>
        <authorList>
            <person name="Yu H."/>
            <person name="Leadbetter J.R."/>
        </authorList>
    </citation>
    <scope>NUCLEOTIDE SEQUENCE [LARGE SCALE GENOMIC DNA]</scope>
    <source>
        <strain evidence="3 4">RBP-1</strain>
    </source>
</reference>
<keyword evidence="2" id="KW-0732">Signal</keyword>
<dbReference type="AlphaFoldDB" id="A0A7X6I529"/>
<dbReference type="EMBL" id="VTOX01000001">
    <property type="protein sequence ID" value="NKE64866.1"/>
    <property type="molecule type" value="Genomic_DNA"/>
</dbReference>
<gene>
    <name evidence="3" type="ORF">RAMLITH_03450</name>
</gene>
<evidence type="ECO:0000256" key="1">
    <source>
        <dbReference type="SAM" id="Coils"/>
    </source>
</evidence>
<sequence length="589" mass="63241">MSRRKLSRVMAAVAVVLAPMGALAADEDVLKRIDALSREIEQLKAQVRATEDKAARTAADTKAVVQRAQERSLDRWLTIGGDYRFRIDHLRGETRPFTDVGATFANAQNLLQGDFFGNPSGISSFFGAPQAGGMSTAGALSGLMAFAQGMNGVRTYDQALGFLGTPQNAGMAQGIGAFAVPVPAYKPKNDTLYTNRLRLDLHAKATQDVSVTTRLAMYKTFGAQDDAAATNGGAAPFFADRVGVFDGTLGHVPSSGEVAVDRAYGTWSNIGGRDLWFSVGRRPSTNGAPSNLKLNEPRPGNGGTPSLLVDYAFDGMTLGYAPDIDGLPGAYGKICYGRGFESGFRNTPANSISDTDMLGISLVPIDTDKLRVWAQWNRGFHIFDAPKMKGTYFGDTAPRADLGDIDWFGIGAMSTIKNVGPGNLNIFGDVALSVTRPNQNVSAQFGFQGLLTGGFLSPEAPSRKRGNAIAVGMRYDLPSRTKVGLEFNRGSKNWITFAPAADDILTAKAGTRGNVYETYLIQELDSKPISSFASKAFFKLGFVYYDFKYTGSNNWVGAPVAISDMNGQFSALAPLKKAYDIYGTFEVKF</sequence>
<evidence type="ECO:0000313" key="4">
    <source>
        <dbReference type="Proteomes" id="UP000521868"/>
    </source>
</evidence>
<dbReference type="InterPro" id="IPR021803">
    <property type="entry name" value="DUF3373"/>
</dbReference>